<proteinExistence type="predicted"/>
<protein>
    <submittedName>
        <fullName evidence="1">Uncharacterized protein</fullName>
    </submittedName>
</protein>
<sequence length="66" mass="7406">MKGSNESGCDPRGSEETKLVEVVGEEANRSKSKVVQLEDEANRRLLLSRIERVLNVFDCGLVVRIF</sequence>
<accession>A0A3N6Q4Y0</accession>
<reference evidence="1" key="1">
    <citation type="submission" date="2019-12" db="EMBL/GenBank/DDBJ databases">
        <title>Genome sequencing and annotation of Brassica cretica.</title>
        <authorList>
            <person name="Studholme D.J."/>
            <person name="Sarris P.F."/>
        </authorList>
    </citation>
    <scope>NUCLEOTIDE SEQUENCE</scope>
    <source>
        <strain evidence="1">PFS-102/07</strain>
        <tissue evidence="1">Leaf</tissue>
    </source>
</reference>
<dbReference type="AlphaFoldDB" id="A0A3N6Q4Y0"/>
<organism evidence="1">
    <name type="scientific">Brassica cretica</name>
    <name type="common">Mustard</name>
    <dbReference type="NCBI Taxonomy" id="69181"/>
    <lineage>
        <taxon>Eukaryota</taxon>
        <taxon>Viridiplantae</taxon>
        <taxon>Streptophyta</taxon>
        <taxon>Embryophyta</taxon>
        <taxon>Tracheophyta</taxon>
        <taxon>Spermatophyta</taxon>
        <taxon>Magnoliopsida</taxon>
        <taxon>eudicotyledons</taxon>
        <taxon>Gunneridae</taxon>
        <taxon>Pentapetalae</taxon>
        <taxon>rosids</taxon>
        <taxon>malvids</taxon>
        <taxon>Brassicales</taxon>
        <taxon>Brassicaceae</taxon>
        <taxon>Brassiceae</taxon>
        <taxon>Brassica</taxon>
    </lineage>
</organism>
<evidence type="ECO:0000313" key="1">
    <source>
        <dbReference type="EMBL" id="KAF2601971.1"/>
    </source>
</evidence>
<gene>
    <name evidence="1" type="ORF">F2Q70_00028388</name>
</gene>
<comment type="caution">
    <text evidence="1">The sequence shown here is derived from an EMBL/GenBank/DDBJ whole genome shotgun (WGS) entry which is preliminary data.</text>
</comment>
<name>A0A3N6Q4Y0_BRACR</name>
<dbReference type="EMBL" id="QGKY02000094">
    <property type="protein sequence ID" value="KAF2601971.1"/>
    <property type="molecule type" value="Genomic_DNA"/>
</dbReference>